<evidence type="ECO:0000256" key="1">
    <source>
        <dbReference type="SAM" id="MobiDB-lite"/>
    </source>
</evidence>
<evidence type="ECO:0000313" key="3">
    <source>
        <dbReference type="Proteomes" id="UP000789508"/>
    </source>
</evidence>
<dbReference type="Proteomes" id="UP000789508">
    <property type="component" value="Unassembled WGS sequence"/>
</dbReference>
<dbReference type="AlphaFoldDB" id="A0A9N9BPI0"/>
<feature type="region of interest" description="Disordered" evidence="1">
    <location>
        <begin position="41"/>
        <end position="64"/>
    </location>
</feature>
<feature type="compositionally biased region" description="Polar residues" evidence="1">
    <location>
        <begin position="41"/>
        <end position="54"/>
    </location>
</feature>
<reference evidence="2" key="1">
    <citation type="submission" date="2021-06" db="EMBL/GenBank/DDBJ databases">
        <authorList>
            <person name="Kallberg Y."/>
            <person name="Tangrot J."/>
            <person name="Rosling A."/>
        </authorList>
    </citation>
    <scope>NUCLEOTIDE SEQUENCE</scope>
    <source>
        <strain evidence="2">FL130A</strain>
    </source>
</reference>
<sequence length="64" mass="7177">MAISEDQINFFDYKESLLEIQLDVVQTSSIAANVETSSSIYKEQLSESSDSSCEGDNKYEESEN</sequence>
<protein>
    <submittedName>
        <fullName evidence="2">6390_t:CDS:1</fullName>
    </submittedName>
</protein>
<accession>A0A9N9BPI0</accession>
<proteinExistence type="predicted"/>
<name>A0A9N9BPI0_9GLOM</name>
<gene>
    <name evidence="2" type="ORF">ALEPTO_LOCUS6840</name>
</gene>
<keyword evidence="3" id="KW-1185">Reference proteome</keyword>
<organism evidence="2 3">
    <name type="scientific">Ambispora leptoticha</name>
    <dbReference type="NCBI Taxonomy" id="144679"/>
    <lineage>
        <taxon>Eukaryota</taxon>
        <taxon>Fungi</taxon>
        <taxon>Fungi incertae sedis</taxon>
        <taxon>Mucoromycota</taxon>
        <taxon>Glomeromycotina</taxon>
        <taxon>Glomeromycetes</taxon>
        <taxon>Archaeosporales</taxon>
        <taxon>Ambisporaceae</taxon>
        <taxon>Ambispora</taxon>
    </lineage>
</organism>
<feature type="compositionally biased region" description="Basic and acidic residues" evidence="1">
    <location>
        <begin position="55"/>
        <end position="64"/>
    </location>
</feature>
<evidence type="ECO:0000313" key="2">
    <source>
        <dbReference type="EMBL" id="CAG8571634.1"/>
    </source>
</evidence>
<dbReference type="EMBL" id="CAJVPS010002567">
    <property type="protein sequence ID" value="CAG8571634.1"/>
    <property type="molecule type" value="Genomic_DNA"/>
</dbReference>
<comment type="caution">
    <text evidence="2">The sequence shown here is derived from an EMBL/GenBank/DDBJ whole genome shotgun (WGS) entry which is preliminary data.</text>
</comment>